<evidence type="ECO:0000259" key="18">
    <source>
        <dbReference type="PROSITE" id="PS51217"/>
    </source>
</evidence>
<evidence type="ECO:0000256" key="5">
    <source>
        <dbReference type="ARBA" id="ARBA00022801"/>
    </source>
</evidence>
<evidence type="ECO:0000256" key="1">
    <source>
        <dbReference type="ARBA" id="ARBA00009922"/>
    </source>
</evidence>
<keyword evidence="8 15" id="KW-0067">ATP-binding</keyword>
<dbReference type="Pfam" id="PF13361">
    <property type="entry name" value="UvrD_C"/>
    <property type="match status" value="2"/>
</dbReference>
<dbReference type="Gene3D" id="3.90.320.10">
    <property type="match status" value="1"/>
</dbReference>
<evidence type="ECO:0000256" key="8">
    <source>
        <dbReference type="ARBA" id="ARBA00022840"/>
    </source>
</evidence>
<evidence type="ECO:0000256" key="9">
    <source>
        <dbReference type="ARBA" id="ARBA00023125"/>
    </source>
</evidence>
<keyword evidence="6 15" id="KW-0347">Helicase</keyword>
<evidence type="ECO:0000256" key="16">
    <source>
        <dbReference type="SAM" id="MobiDB-lite"/>
    </source>
</evidence>
<dbReference type="InterPro" id="IPR038726">
    <property type="entry name" value="PDDEXK_AddAB-type"/>
</dbReference>
<keyword evidence="5 15" id="KW-0378">Hydrolase</keyword>
<feature type="domain" description="UvrD-like helicase ATP-binding" evidence="17">
    <location>
        <begin position="20"/>
        <end position="460"/>
    </location>
</feature>
<evidence type="ECO:0000256" key="11">
    <source>
        <dbReference type="ARBA" id="ARBA00023235"/>
    </source>
</evidence>
<evidence type="ECO:0000256" key="2">
    <source>
        <dbReference type="ARBA" id="ARBA00022722"/>
    </source>
</evidence>
<dbReference type="AlphaFoldDB" id="A0A2K8N3C8"/>
<dbReference type="Gene3D" id="1.10.486.10">
    <property type="entry name" value="PCRA, domain 4"/>
    <property type="match status" value="1"/>
</dbReference>
<dbReference type="Gene3D" id="1.10.10.160">
    <property type="match status" value="1"/>
</dbReference>
<feature type="region of interest" description="Disordered" evidence="16">
    <location>
        <begin position="917"/>
        <end position="941"/>
    </location>
</feature>
<evidence type="ECO:0000313" key="19">
    <source>
        <dbReference type="EMBL" id="ATY83984.1"/>
    </source>
</evidence>
<dbReference type="InterPro" id="IPR011604">
    <property type="entry name" value="PDDEXK-like_dom_sf"/>
</dbReference>
<name>A0A2K8N3C8_9BACL</name>
<dbReference type="InterPro" id="IPR011335">
    <property type="entry name" value="Restrct_endonuc-II-like"/>
</dbReference>
<accession>A0A2K8N3C8</accession>
<dbReference type="Proteomes" id="UP000231932">
    <property type="component" value="Chromosome"/>
</dbReference>
<feature type="binding site" evidence="15">
    <location>
        <begin position="41"/>
        <end position="48"/>
    </location>
    <ligand>
        <name>ATP</name>
        <dbReference type="ChEBI" id="CHEBI:30616"/>
    </ligand>
</feature>
<dbReference type="PROSITE" id="PS51217">
    <property type="entry name" value="UVRD_HELICASE_CTER"/>
    <property type="match status" value="1"/>
</dbReference>
<keyword evidence="3 15" id="KW-0547">Nucleotide-binding</keyword>
<dbReference type="Pfam" id="PF12705">
    <property type="entry name" value="PDDEXK_1"/>
    <property type="match status" value="1"/>
</dbReference>
<proteinExistence type="inferred from homology"/>
<dbReference type="InterPro" id="IPR000212">
    <property type="entry name" value="DNA_helicase_UvrD/REP"/>
</dbReference>
<dbReference type="EMBL" id="CP024955">
    <property type="protein sequence ID" value="ATY83984.1"/>
    <property type="molecule type" value="Genomic_DNA"/>
</dbReference>
<dbReference type="Pfam" id="PF00580">
    <property type="entry name" value="UvrD-helicase"/>
    <property type="match status" value="1"/>
</dbReference>
<dbReference type="InterPro" id="IPR027417">
    <property type="entry name" value="P-loop_NTPase"/>
</dbReference>
<keyword evidence="4" id="KW-0227">DNA damage</keyword>
<evidence type="ECO:0000256" key="10">
    <source>
        <dbReference type="ARBA" id="ARBA00023204"/>
    </source>
</evidence>
<evidence type="ECO:0000256" key="14">
    <source>
        <dbReference type="ARBA" id="ARBA00048988"/>
    </source>
</evidence>
<keyword evidence="11" id="KW-0413">Isomerase</keyword>
<dbReference type="GO" id="GO:0005524">
    <property type="term" value="F:ATP binding"/>
    <property type="evidence" value="ECO:0007669"/>
    <property type="project" value="UniProtKB-UniRule"/>
</dbReference>
<dbReference type="EC" id="5.6.2.4" evidence="13"/>
<sequence>MTSCCCEKVWGPKGRIRAVLRPTEDQWKAITALRSDVVVTAGAGSGKTWVLTERYAAMLNGRPTLPPPEDTDAPIPTGAPCRPGEIIAITFTEAAAADMRRKIRARLRQLIEAGETRLLPYEEELETAPISTIHSYCAALIRRYPFEAGVDPDFVVLDEPEARRILRESAQEAILEALKEEEPAIRTALLVYGETGAMDLVLQLGTTWREEDRTGAEVWAVSRESLAREAKRWLQVREALLDAGRRMVEDGQKVSSTTKAYEKIMKFAASWPEMEEALASWDGRVTEDWEERLRRLDKEMWSGNAPKVLGDAVAEWKAAVKAAAEAVQAADLPEVTEGLCRLWDRVARRYEEKKAGHRALDYTDLQLRAVRLLEDSEVRRHWIASLRYVMVDEFQDTNRLQARLVGLLLDGGARLFVVGDGKQSIYRFRGADVSVFVETRQQVQEKGGVAVSLRHNFRSQGPILDFVNRVLGPVMGESENGENNAAPQSSKIEYEPLVPTREKMGGSVEIVHIDSEGLAGRLVEATEAARWIRRFIQSGGTVGDESGPRPARYGDVAMLLAVSTHLPVYELALQEAGVPYRIAGSRNFFRRQEVRDLIQVLRWVYDPGDEVAMIGALRSPLFGMSDDGLTIIALATGRRKESGLLAFSADPLGWVDGSHKLPLSPWDRRAAEDAARQVAKWRRRAAWESAGALVERIVDETGIVPTLLQTSGGRQKAENVRRFIEMAYEREAEGRVSLSAFLSWIQWQIEDDTDEEEAQVVDGADAVTVMTVHQSKGLEFPVVVLPDLARPFRSRREMWCMDEDGALAVKWPGVGEYAGFGWYERVREEEARKDREEEMRKFYVALTRARDHLALFGTRKLPSKEKDPLTVDQARSWFDWLICSLAQGDLSGAEELVGHAGEGVIWTRVAAPDPMVGSIDAARPQPKNRGVSEDRPGEGPEVIESLDSGAQMAEGQAKGEAARLVHHILTLGDAEGGWDREDFVITPGGGPLGRPEMATVSASRLLEYDICPRRYYYHWALRLPALDQAFETASGDGVPGEQEIPDPEMGGDQGPAEIEGVGWSPLLRGTVVHRVCERWTGAEPILDRLDQVLEEFRLMGPLGRRAREEVREELLRYADGELSKRLNRAQRVWSEWPFYLRLQGAERVWDLHGQVDKIFVADGRTVVVDFKTNRTAPDGVGALVDHYRLQVQLYAWAVGRNLALVDEAYLYFTDPGVLAPVPVDPENVREALERVDARLNHLSREWRIEAYPFTEDLSMCRVCPYRAICPGFARGSAGG</sequence>
<keyword evidence="10" id="KW-0234">DNA repair</keyword>
<reference evidence="20" key="1">
    <citation type="submission" date="2017-11" db="EMBL/GenBank/DDBJ databases">
        <title>Complete Genome Sequence of Kyrpidia sp. Strain EA-1, a thermophilic, hydrogen-oxidizing Bacterium, isolated from the Azores.</title>
        <authorList>
            <person name="Reiner J.E."/>
            <person name="Lapp C.J."/>
            <person name="Bunk B."/>
            <person name="Gescher J."/>
        </authorList>
    </citation>
    <scope>NUCLEOTIDE SEQUENCE [LARGE SCALE GENOMIC DNA]</scope>
    <source>
        <strain evidence="20">EA-1</strain>
    </source>
</reference>
<evidence type="ECO:0000256" key="3">
    <source>
        <dbReference type="ARBA" id="ARBA00022741"/>
    </source>
</evidence>
<dbReference type="GO" id="GO:0043138">
    <property type="term" value="F:3'-5' DNA helicase activity"/>
    <property type="evidence" value="ECO:0007669"/>
    <property type="project" value="UniProtKB-EC"/>
</dbReference>
<dbReference type="KEGG" id="kyr:CVV65_02585"/>
<keyword evidence="20" id="KW-1185">Reference proteome</keyword>
<evidence type="ECO:0000259" key="17">
    <source>
        <dbReference type="PROSITE" id="PS51198"/>
    </source>
</evidence>
<dbReference type="GO" id="GO:0004527">
    <property type="term" value="F:exonuclease activity"/>
    <property type="evidence" value="ECO:0007669"/>
    <property type="project" value="UniProtKB-KW"/>
</dbReference>
<organism evidence="19 20">
    <name type="scientific">Kyrpidia spormannii</name>
    <dbReference type="NCBI Taxonomy" id="2055160"/>
    <lineage>
        <taxon>Bacteria</taxon>
        <taxon>Bacillati</taxon>
        <taxon>Bacillota</taxon>
        <taxon>Bacilli</taxon>
        <taxon>Bacillales</taxon>
        <taxon>Alicyclobacillaceae</taxon>
        <taxon>Kyrpidia</taxon>
    </lineage>
</organism>
<dbReference type="SUPFAM" id="SSF52980">
    <property type="entry name" value="Restriction endonuclease-like"/>
    <property type="match status" value="1"/>
</dbReference>
<dbReference type="Gene3D" id="3.40.50.300">
    <property type="entry name" value="P-loop containing nucleotide triphosphate hydrolases"/>
    <property type="match status" value="4"/>
</dbReference>
<evidence type="ECO:0000313" key="20">
    <source>
        <dbReference type="Proteomes" id="UP000231932"/>
    </source>
</evidence>
<dbReference type="PANTHER" id="PTHR11070">
    <property type="entry name" value="UVRD / RECB / PCRA DNA HELICASE FAMILY MEMBER"/>
    <property type="match status" value="1"/>
</dbReference>
<comment type="catalytic activity">
    <reaction evidence="12">
        <text>Couples ATP hydrolysis with the unwinding of duplex DNA by translocating in the 3'-5' direction.</text>
        <dbReference type="EC" id="5.6.2.4"/>
    </reaction>
</comment>
<dbReference type="PANTHER" id="PTHR11070:SF2">
    <property type="entry name" value="ATP-DEPENDENT DNA HELICASE SRS2"/>
    <property type="match status" value="1"/>
</dbReference>
<dbReference type="GO" id="GO:0003677">
    <property type="term" value="F:DNA binding"/>
    <property type="evidence" value="ECO:0007669"/>
    <property type="project" value="UniProtKB-KW"/>
</dbReference>
<protein>
    <recommendedName>
        <fullName evidence="13">DNA 3'-5' helicase</fullName>
        <ecNumber evidence="13">5.6.2.4</ecNumber>
    </recommendedName>
</protein>
<dbReference type="InterPro" id="IPR014017">
    <property type="entry name" value="DNA_helicase_UvrD-like_C"/>
</dbReference>
<dbReference type="PROSITE" id="PS51198">
    <property type="entry name" value="UVRD_HELICASE_ATP_BIND"/>
    <property type="match status" value="1"/>
</dbReference>
<comment type="catalytic activity">
    <reaction evidence="14">
        <text>ATP + H2O = ADP + phosphate + H(+)</text>
        <dbReference type="Rhea" id="RHEA:13065"/>
        <dbReference type="ChEBI" id="CHEBI:15377"/>
        <dbReference type="ChEBI" id="CHEBI:15378"/>
        <dbReference type="ChEBI" id="CHEBI:30616"/>
        <dbReference type="ChEBI" id="CHEBI:43474"/>
        <dbReference type="ChEBI" id="CHEBI:456216"/>
        <dbReference type="EC" id="5.6.2.4"/>
    </reaction>
</comment>
<evidence type="ECO:0000256" key="15">
    <source>
        <dbReference type="PROSITE-ProRule" id="PRU00560"/>
    </source>
</evidence>
<evidence type="ECO:0000256" key="13">
    <source>
        <dbReference type="ARBA" id="ARBA00034808"/>
    </source>
</evidence>
<dbReference type="CDD" id="cd17932">
    <property type="entry name" value="DEXQc_UvrD"/>
    <property type="match status" value="1"/>
</dbReference>
<comment type="similarity">
    <text evidence="1">Belongs to the helicase family. UvrD subfamily.</text>
</comment>
<dbReference type="InterPro" id="IPR014016">
    <property type="entry name" value="UvrD-like_ATP-bd"/>
</dbReference>
<dbReference type="InterPro" id="IPR013986">
    <property type="entry name" value="DExx_box_DNA_helicase_dom_sf"/>
</dbReference>
<evidence type="ECO:0000256" key="4">
    <source>
        <dbReference type="ARBA" id="ARBA00022763"/>
    </source>
</evidence>
<evidence type="ECO:0000256" key="6">
    <source>
        <dbReference type="ARBA" id="ARBA00022806"/>
    </source>
</evidence>
<dbReference type="SUPFAM" id="SSF52540">
    <property type="entry name" value="P-loop containing nucleoside triphosphate hydrolases"/>
    <property type="match status" value="1"/>
</dbReference>
<keyword evidence="2" id="KW-0540">Nuclease</keyword>
<feature type="domain" description="UvrD-like helicase C-terminal" evidence="18">
    <location>
        <begin position="477"/>
        <end position="777"/>
    </location>
</feature>
<gene>
    <name evidence="19" type="ORF">CVV65_02585</name>
</gene>
<dbReference type="GO" id="GO:0000725">
    <property type="term" value="P:recombinational repair"/>
    <property type="evidence" value="ECO:0007669"/>
    <property type="project" value="TreeGrafter"/>
</dbReference>
<evidence type="ECO:0000256" key="12">
    <source>
        <dbReference type="ARBA" id="ARBA00034617"/>
    </source>
</evidence>
<keyword evidence="7" id="KW-0269">Exonuclease</keyword>
<keyword evidence="9" id="KW-0238">DNA-binding</keyword>
<evidence type="ECO:0000256" key="7">
    <source>
        <dbReference type="ARBA" id="ARBA00022839"/>
    </source>
</evidence>